<feature type="domain" description="Carboxymuconolactone decarboxylase-like" evidence="1">
    <location>
        <begin position="31"/>
        <end position="108"/>
    </location>
</feature>
<name>A0ABU0DKD4_9HYPH</name>
<dbReference type="NCBIfam" id="TIGR00778">
    <property type="entry name" value="ahpD_dom"/>
    <property type="match status" value="1"/>
</dbReference>
<sequence length="118" mass="12151">MASNESIQDQLKDMNRRFSALAKAAPGPMGAFRSLMGEASRRGALSAATKELIAVAIAVHQGCADCILFHVANAASHGASREELVEVLAVALEMGGGPSAVYASRALEAFDALAAPKP</sequence>
<gene>
    <name evidence="2" type="ORF">J2S76_003316</name>
</gene>
<evidence type="ECO:0000313" key="2">
    <source>
        <dbReference type="EMBL" id="MDQ0348882.1"/>
    </source>
</evidence>
<accession>A0ABU0DKD4</accession>
<dbReference type="Gene3D" id="1.20.1290.10">
    <property type="entry name" value="AhpD-like"/>
    <property type="match status" value="1"/>
</dbReference>
<dbReference type="InterPro" id="IPR029032">
    <property type="entry name" value="AhpD-like"/>
</dbReference>
<dbReference type="EMBL" id="JAUSUH010000008">
    <property type="protein sequence ID" value="MDQ0348882.1"/>
    <property type="molecule type" value="Genomic_DNA"/>
</dbReference>
<dbReference type="InterPro" id="IPR004675">
    <property type="entry name" value="AhpD_core"/>
</dbReference>
<keyword evidence="3" id="KW-1185">Reference proteome</keyword>
<dbReference type="PANTHER" id="PTHR33930:SF2">
    <property type="entry name" value="BLR3452 PROTEIN"/>
    <property type="match status" value="1"/>
</dbReference>
<dbReference type="Pfam" id="PF02627">
    <property type="entry name" value="CMD"/>
    <property type="match status" value="1"/>
</dbReference>
<proteinExistence type="predicted"/>
<dbReference type="RefSeq" id="WP_307062074.1">
    <property type="nucleotide sequence ID" value="NZ_JAUSUH010000008.1"/>
</dbReference>
<dbReference type="SUPFAM" id="SSF69118">
    <property type="entry name" value="AhpD-like"/>
    <property type="match status" value="1"/>
</dbReference>
<dbReference type="InterPro" id="IPR003779">
    <property type="entry name" value="CMD-like"/>
</dbReference>
<evidence type="ECO:0000313" key="3">
    <source>
        <dbReference type="Proteomes" id="UP001238467"/>
    </source>
</evidence>
<dbReference type="PANTHER" id="PTHR33930">
    <property type="entry name" value="ALKYL HYDROPEROXIDE REDUCTASE AHPD"/>
    <property type="match status" value="1"/>
</dbReference>
<comment type="caution">
    <text evidence="2">The sequence shown here is derived from an EMBL/GenBank/DDBJ whole genome shotgun (WGS) entry which is preliminary data.</text>
</comment>
<evidence type="ECO:0000259" key="1">
    <source>
        <dbReference type="Pfam" id="PF02627"/>
    </source>
</evidence>
<organism evidence="2 3">
    <name type="scientific">Ancylobacter vacuolatus</name>
    <dbReference type="NCBI Taxonomy" id="223389"/>
    <lineage>
        <taxon>Bacteria</taxon>
        <taxon>Pseudomonadati</taxon>
        <taxon>Pseudomonadota</taxon>
        <taxon>Alphaproteobacteria</taxon>
        <taxon>Hyphomicrobiales</taxon>
        <taxon>Xanthobacteraceae</taxon>
        <taxon>Ancylobacter</taxon>
    </lineage>
</organism>
<protein>
    <submittedName>
        <fullName evidence="2">AhpD family alkylhydroperoxidase</fullName>
    </submittedName>
</protein>
<dbReference type="Proteomes" id="UP001238467">
    <property type="component" value="Unassembled WGS sequence"/>
</dbReference>
<reference evidence="2 3" key="1">
    <citation type="submission" date="2023-07" db="EMBL/GenBank/DDBJ databases">
        <title>Genomic Encyclopedia of Type Strains, Phase IV (KMG-IV): sequencing the most valuable type-strain genomes for metagenomic binning, comparative biology and taxonomic classification.</title>
        <authorList>
            <person name="Goeker M."/>
        </authorList>
    </citation>
    <scope>NUCLEOTIDE SEQUENCE [LARGE SCALE GENOMIC DNA]</scope>
    <source>
        <strain evidence="2 3">DSM 1277</strain>
    </source>
</reference>